<comment type="caution">
    <text evidence="2">The sequence shown here is derived from an EMBL/GenBank/DDBJ whole genome shotgun (WGS) entry which is preliminary data.</text>
</comment>
<dbReference type="EMBL" id="RJVU01059775">
    <property type="protein sequence ID" value="ROJ66280.1"/>
    <property type="molecule type" value="Genomic_DNA"/>
</dbReference>
<keyword evidence="3" id="KW-1185">Reference proteome</keyword>
<evidence type="ECO:0000313" key="3">
    <source>
        <dbReference type="Proteomes" id="UP000281406"/>
    </source>
</evidence>
<gene>
    <name evidence="2" type="ORF">DPX16_16543</name>
</gene>
<evidence type="ECO:0000256" key="1">
    <source>
        <dbReference type="SAM" id="MobiDB-lite"/>
    </source>
</evidence>
<feature type="compositionally biased region" description="Polar residues" evidence="1">
    <location>
        <begin position="84"/>
        <end position="96"/>
    </location>
</feature>
<reference evidence="2 3" key="1">
    <citation type="submission" date="2018-10" db="EMBL/GenBank/DDBJ databases">
        <title>Genome assembly for a Yunnan-Guizhou Plateau 3E fish, Anabarilius grahami (Regan), and its evolutionary and genetic applications.</title>
        <authorList>
            <person name="Jiang W."/>
        </authorList>
    </citation>
    <scope>NUCLEOTIDE SEQUENCE [LARGE SCALE GENOMIC DNA]</scope>
    <source>
        <strain evidence="2">AG-KIZ</strain>
        <tissue evidence="2">Muscle</tissue>
    </source>
</reference>
<name>A0A3N0XV02_ANAGA</name>
<dbReference type="Proteomes" id="UP000281406">
    <property type="component" value="Unassembled WGS sequence"/>
</dbReference>
<evidence type="ECO:0000313" key="2">
    <source>
        <dbReference type="EMBL" id="ROJ66280.1"/>
    </source>
</evidence>
<feature type="compositionally biased region" description="Polar residues" evidence="1">
    <location>
        <begin position="49"/>
        <end position="66"/>
    </location>
</feature>
<protein>
    <submittedName>
        <fullName evidence="2">Uncharacterized protein</fullName>
    </submittedName>
</protein>
<dbReference type="AlphaFoldDB" id="A0A3N0XV02"/>
<feature type="region of interest" description="Disordered" evidence="1">
    <location>
        <begin position="27"/>
        <end position="96"/>
    </location>
</feature>
<organism evidence="2 3">
    <name type="scientific">Anabarilius grahami</name>
    <name type="common">Kanglang fish</name>
    <name type="synonym">Barilius grahami</name>
    <dbReference type="NCBI Taxonomy" id="495550"/>
    <lineage>
        <taxon>Eukaryota</taxon>
        <taxon>Metazoa</taxon>
        <taxon>Chordata</taxon>
        <taxon>Craniata</taxon>
        <taxon>Vertebrata</taxon>
        <taxon>Euteleostomi</taxon>
        <taxon>Actinopterygii</taxon>
        <taxon>Neopterygii</taxon>
        <taxon>Teleostei</taxon>
        <taxon>Ostariophysi</taxon>
        <taxon>Cypriniformes</taxon>
        <taxon>Xenocyprididae</taxon>
        <taxon>Xenocypridinae</taxon>
        <taxon>Xenocypridinae incertae sedis</taxon>
        <taxon>Anabarilius</taxon>
    </lineage>
</organism>
<accession>A0A3N0XV02</accession>
<sequence length="96" mass="10289">AGISMSFGVGLLSQTDEVILSQLCSKAKTGQSSKALGKESTESNENRAEYTQSLPLHRSLPQQLNNPCLRLLPNKTSPSPPRLPTSQQNSQHGSGE</sequence>
<proteinExistence type="predicted"/>
<feature type="non-terminal residue" evidence="2">
    <location>
        <position position="1"/>
    </location>
</feature>
<feature type="compositionally biased region" description="Basic and acidic residues" evidence="1">
    <location>
        <begin position="36"/>
        <end position="48"/>
    </location>
</feature>